<dbReference type="EMBL" id="KZ613464">
    <property type="protein sequence ID" value="PMD28563.1"/>
    <property type="molecule type" value="Genomic_DNA"/>
</dbReference>
<feature type="compositionally biased region" description="Basic and acidic residues" evidence="2">
    <location>
        <begin position="368"/>
        <end position="381"/>
    </location>
</feature>
<dbReference type="OrthoDB" id="3555265at2759"/>
<reference evidence="3 4" key="1">
    <citation type="submission" date="2016-05" db="EMBL/GenBank/DDBJ databases">
        <title>A degradative enzymes factory behind the ericoid mycorrhizal symbiosis.</title>
        <authorList>
            <consortium name="DOE Joint Genome Institute"/>
            <person name="Martino E."/>
            <person name="Morin E."/>
            <person name="Grelet G."/>
            <person name="Kuo A."/>
            <person name="Kohler A."/>
            <person name="Daghino S."/>
            <person name="Barry K."/>
            <person name="Choi C."/>
            <person name="Cichocki N."/>
            <person name="Clum A."/>
            <person name="Copeland A."/>
            <person name="Hainaut M."/>
            <person name="Haridas S."/>
            <person name="Labutti K."/>
            <person name="Lindquist E."/>
            <person name="Lipzen A."/>
            <person name="Khouja H.-R."/>
            <person name="Murat C."/>
            <person name="Ohm R."/>
            <person name="Olson A."/>
            <person name="Spatafora J."/>
            <person name="Veneault-Fourrey C."/>
            <person name="Henrissat B."/>
            <person name="Grigoriev I."/>
            <person name="Martin F."/>
            <person name="Perotto S."/>
        </authorList>
    </citation>
    <scope>NUCLEOTIDE SEQUENCE [LARGE SCALE GENOMIC DNA]</scope>
    <source>
        <strain evidence="3 4">UAMH 7357</strain>
    </source>
</reference>
<dbReference type="Proteomes" id="UP000235672">
    <property type="component" value="Unassembled WGS sequence"/>
</dbReference>
<feature type="coiled-coil region" evidence="1">
    <location>
        <begin position="502"/>
        <end position="542"/>
    </location>
</feature>
<protein>
    <submittedName>
        <fullName evidence="3">Uncharacterized protein</fullName>
    </submittedName>
</protein>
<keyword evidence="4" id="KW-1185">Reference proteome</keyword>
<gene>
    <name evidence="3" type="ORF">NA56DRAFT_742685</name>
</gene>
<evidence type="ECO:0000313" key="3">
    <source>
        <dbReference type="EMBL" id="PMD28563.1"/>
    </source>
</evidence>
<organism evidence="3 4">
    <name type="scientific">Hyaloscypha hepaticicola</name>
    <dbReference type="NCBI Taxonomy" id="2082293"/>
    <lineage>
        <taxon>Eukaryota</taxon>
        <taxon>Fungi</taxon>
        <taxon>Dikarya</taxon>
        <taxon>Ascomycota</taxon>
        <taxon>Pezizomycotina</taxon>
        <taxon>Leotiomycetes</taxon>
        <taxon>Helotiales</taxon>
        <taxon>Hyaloscyphaceae</taxon>
        <taxon>Hyaloscypha</taxon>
    </lineage>
</organism>
<dbReference type="AlphaFoldDB" id="A0A2J6QQM4"/>
<accession>A0A2J6QQM4</accession>
<evidence type="ECO:0000313" key="4">
    <source>
        <dbReference type="Proteomes" id="UP000235672"/>
    </source>
</evidence>
<evidence type="ECO:0000256" key="1">
    <source>
        <dbReference type="SAM" id="Coils"/>
    </source>
</evidence>
<sequence>MVSLGPPGGEIDVRLVKPPFDVLESARVYFDEYEKLGKAHLESMGYESTRYIVAENTHYAIELTLKKGFDFGDWEGIYVWVYNKVKMSTIGKKKLPKLPSEAGPLPSGKKLLADRFDHAPNKGMYCMNATLTFRALDIDETLSNETDVPGVAPSDLSDISICFYKYKCSGITDYSDKTHQRLLKDYEDNMLKQAKAIDENNFSKHGITHAVGVEGGTSTVPLRPPLKKGPTHTQDTRRVINFLCRSQGLPHFLLILPCPNSEGFFEHKSMAKCLIPAECQPWDSLKEHERKECFKILQDYDKDRVLRQKIAEAGPGADAKPIQRQLFELGEIPNRWRGWGQLYKREKQSLFENLQLRRSFWENGDIPPEDRKPEPETESKSTNKTPTINEEPIGKPVQIPTTQGPLQIIKEEPVDTPALPKAKKPQPDIIILDDTPPRASKRTAANISTSTTPTIKAEPVGVENFPVAACSTTPSGSEGRISKRVNLEQGTKSSVGGEDQELLRLKEEDERQEQELQIMQRMAEMLRQRNERKVRIAALEARASATPGRDTPS</sequence>
<feature type="region of interest" description="Disordered" evidence="2">
    <location>
        <begin position="362"/>
        <end position="400"/>
    </location>
</feature>
<proteinExistence type="predicted"/>
<name>A0A2J6QQM4_9HELO</name>
<keyword evidence="1" id="KW-0175">Coiled coil</keyword>
<evidence type="ECO:0000256" key="2">
    <source>
        <dbReference type="SAM" id="MobiDB-lite"/>
    </source>
</evidence>